<feature type="transmembrane region" description="Helical" evidence="1">
    <location>
        <begin position="343"/>
        <end position="362"/>
    </location>
</feature>
<feature type="transmembrane region" description="Helical" evidence="1">
    <location>
        <begin position="374"/>
        <end position="393"/>
    </location>
</feature>
<feature type="transmembrane region" description="Helical" evidence="1">
    <location>
        <begin position="315"/>
        <end position="331"/>
    </location>
</feature>
<accession>A0AAU7CKP0</accession>
<keyword evidence="1" id="KW-0472">Membrane</keyword>
<feature type="transmembrane region" description="Helical" evidence="1">
    <location>
        <begin position="145"/>
        <end position="169"/>
    </location>
</feature>
<evidence type="ECO:0008006" key="3">
    <source>
        <dbReference type="Google" id="ProtNLM"/>
    </source>
</evidence>
<feature type="transmembrane region" description="Helical" evidence="1">
    <location>
        <begin position="400"/>
        <end position="422"/>
    </location>
</feature>
<organism evidence="2">
    <name type="scientific">Singulisphaera sp. Ch08</name>
    <dbReference type="NCBI Taxonomy" id="3120278"/>
    <lineage>
        <taxon>Bacteria</taxon>
        <taxon>Pseudomonadati</taxon>
        <taxon>Planctomycetota</taxon>
        <taxon>Planctomycetia</taxon>
        <taxon>Isosphaerales</taxon>
        <taxon>Isosphaeraceae</taxon>
        <taxon>Singulisphaera</taxon>
    </lineage>
</organism>
<feature type="transmembrane region" description="Helical" evidence="1">
    <location>
        <begin position="25"/>
        <end position="42"/>
    </location>
</feature>
<dbReference type="AlphaFoldDB" id="A0AAU7CKP0"/>
<sequence length="459" mass="51190">MTNPEGSQTTLASAPPAKTSTRRNWLTSILLGLALLGIFLGNRRATIGTYDTILNEWLPYTIIRGDGPFLDRFRTALAEPGQKLPFYAALSRTHVVSRYPIGPAVLATSITWPQVWYLDRYVPSWDHNGNTFLWYCTRMSKNTSAVIAALTGIVLYQILCGLGLGRVAVPTVLAAALGTDLWSVASQAPWQHGPASLALSMAIWLLLPQPVPRWRLAMAGLATAAMVTFRSIDVLFAIIVLLWVLRTQPRGLGWFLLTAVPIAATLLGYNLWYFSRIEGGQPDIEALHPIFHGVEGIWTGNLLEGLTGTLLSPARGLFVFSPWIALTVLALPATARRIRTHSIVAWLLVGLIPYLLMLSKYSVWWAGHSFGPRYWIDATPLFAILLGFTLDWARERCRPLLLVFAAAIAWSIALQTIGAFYYPSSWNLGPPNVDLHHERLWDWRNNELRRCLQEGRKGW</sequence>
<keyword evidence="1" id="KW-1133">Transmembrane helix</keyword>
<feature type="transmembrane region" description="Helical" evidence="1">
    <location>
        <begin position="251"/>
        <end position="274"/>
    </location>
</feature>
<evidence type="ECO:0000256" key="1">
    <source>
        <dbReference type="SAM" id="Phobius"/>
    </source>
</evidence>
<feature type="transmembrane region" description="Helical" evidence="1">
    <location>
        <begin position="219"/>
        <end position="245"/>
    </location>
</feature>
<dbReference type="RefSeq" id="WP_406698859.1">
    <property type="nucleotide sequence ID" value="NZ_CP155447.1"/>
</dbReference>
<dbReference type="EMBL" id="CP155447">
    <property type="protein sequence ID" value="XBH06008.1"/>
    <property type="molecule type" value="Genomic_DNA"/>
</dbReference>
<name>A0AAU7CKP0_9BACT</name>
<keyword evidence="1" id="KW-0812">Transmembrane</keyword>
<protein>
    <recommendedName>
        <fullName evidence="3">Glycosyltransferase RgtA/B/C/D-like domain-containing protein</fullName>
    </recommendedName>
</protein>
<gene>
    <name evidence="2" type="ORF">V5E97_08235</name>
</gene>
<evidence type="ECO:0000313" key="2">
    <source>
        <dbReference type="EMBL" id="XBH06008.1"/>
    </source>
</evidence>
<reference evidence="2" key="1">
    <citation type="submission" date="2024-05" db="EMBL/GenBank/DDBJ databases">
        <title>Planctomycetes of the genus Singulisphaera possess chitinolytic capabilities.</title>
        <authorList>
            <person name="Ivanova A."/>
        </authorList>
    </citation>
    <scope>NUCLEOTIDE SEQUENCE</scope>
    <source>
        <strain evidence="2">Ch08T</strain>
    </source>
</reference>
<proteinExistence type="predicted"/>